<dbReference type="GO" id="GO:0051701">
    <property type="term" value="P:biological process involved in interaction with host"/>
    <property type="evidence" value="ECO:0007669"/>
    <property type="project" value="TreeGrafter"/>
</dbReference>
<dbReference type="Proteomes" id="UP001154400">
    <property type="component" value="Chromosome"/>
</dbReference>
<sequence length="393" mass="41056">MDVYSRRRTAFVLRGAVAVLVAVVAGTAMVLRGTGQLHRDPEVLVAIPASAGLVNGEAPVRYSGVDVGRIAGIDSGTESSVVRLRIDSDSIDLIPAAVLARVVPRTFFGDIYIQLVDDPVGQPQGSLADGDEVRADTGPDAVALYAVYTRLVDILDRMQPQNIQVALSAISHALDGRGAMVGRIVDRLDGASQTLAPAVRTFLDSTPDFRSVLQTLYTASPDVLATLSSSTNVSQSMVDNRQALDETIESAASFAPVFTGFVGEQRDRVVTVVDSAGTILATTAANPAGLVDTLEGARTFGAAGARVFATGHFDITAVPTFADPMPYTAADCPAYGGQPGDCGPPSVAGGADEQEAFRLLEERLLGDTAVAARNPASTFMLGPLVRGTEVRIR</sequence>
<feature type="domain" description="Mammalian cell entry C-terminal" evidence="3">
    <location>
        <begin position="126"/>
        <end position="306"/>
    </location>
</feature>
<evidence type="ECO:0000313" key="5">
    <source>
        <dbReference type="Proteomes" id="UP000006892"/>
    </source>
</evidence>
<dbReference type="EMBL" id="FN563149">
    <property type="protein sequence ID" value="CBH46545.1"/>
    <property type="molecule type" value="Genomic_DNA"/>
</dbReference>
<keyword evidence="1" id="KW-0472">Membrane</keyword>
<name>A0A3S5Y1Y7_RHOH1</name>
<dbReference type="InterPro" id="IPR003399">
    <property type="entry name" value="Mce/MlaD"/>
</dbReference>
<gene>
    <name evidence="4" type="primary">mce1A</name>
    <name evidence="4" type="ordered locus">REQ_04090</name>
</gene>
<organism evidence="4">
    <name type="scientific">Rhodococcus hoagii (strain 103S)</name>
    <name type="common">Rhodococcus equi</name>
    <dbReference type="NCBI Taxonomy" id="685727"/>
    <lineage>
        <taxon>Bacteria</taxon>
        <taxon>Bacillati</taxon>
        <taxon>Actinomycetota</taxon>
        <taxon>Actinomycetes</taxon>
        <taxon>Mycobacteriales</taxon>
        <taxon>Nocardiaceae</taxon>
        <taxon>Prescottella</taxon>
    </lineage>
</organism>
<accession>A0A3S5Y1Y7</accession>
<dbReference type="KEGG" id="req:REQ_04090"/>
<evidence type="ECO:0000259" key="3">
    <source>
        <dbReference type="Pfam" id="PF11887"/>
    </source>
</evidence>
<reference evidence="4" key="1">
    <citation type="journal article" date="2010" name="PLoS Genet.">
        <title>The genome of a pathogenic rhodococcus: cooptive virulence underpinned by key gene acquisitions.</title>
        <authorList>
            <person name="Letek M."/>
            <person name="Gonzalez P."/>
            <person name="Macarthur I."/>
            <person name="Rodriguez H."/>
            <person name="Freeman T.C."/>
            <person name="Valero-Rello A."/>
            <person name="Blanco M."/>
            <person name="Buckley T."/>
            <person name="Cherevach I."/>
            <person name="Fahey R."/>
            <person name="Hapeshi A."/>
            <person name="Holdstock J."/>
            <person name="Leadon D."/>
            <person name="Navas J."/>
            <person name="Ocampo A."/>
            <person name="Quail M.A."/>
            <person name="Sanders M."/>
            <person name="Scortti M.M."/>
            <person name="Prescott J.F."/>
            <person name="Fogarty U."/>
            <person name="Meijer W.G."/>
            <person name="Parkhill J."/>
            <person name="Bentley S.D."/>
            <person name="Vazquez-Boland J.A."/>
        </authorList>
    </citation>
    <scope>NUCLEOTIDE SEQUENCE [LARGE SCALE GENOMIC DNA]</scope>
    <source>
        <strain evidence="4 5">103S</strain>
    </source>
</reference>
<dbReference type="InterPro" id="IPR024516">
    <property type="entry name" value="Mce_C"/>
</dbReference>
<dbReference type="RefSeq" id="WP_013414665.1">
    <property type="nucleotide sequence ID" value="NC_014659.1"/>
</dbReference>
<evidence type="ECO:0000259" key="2">
    <source>
        <dbReference type="Pfam" id="PF02470"/>
    </source>
</evidence>
<keyword evidence="1" id="KW-0812">Transmembrane</keyword>
<dbReference type="AlphaFoldDB" id="A0A3S5Y1Y7"/>
<dbReference type="PANTHER" id="PTHR33371">
    <property type="entry name" value="INTERMEMBRANE PHOSPHOLIPID TRANSPORT SYSTEM BINDING PROTEIN MLAD-RELATED"/>
    <property type="match status" value="1"/>
</dbReference>
<dbReference type="Pfam" id="PF02470">
    <property type="entry name" value="MlaD"/>
    <property type="match status" value="1"/>
</dbReference>
<evidence type="ECO:0000256" key="1">
    <source>
        <dbReference type="SAM" id="Phobius"/>
    </source>
</evidence>
<proteinExistence type="predicted"/>
<evidence type="ECO:0000313" key="4">
    <source>
        <dbReference type="EMBL" id="CBH46545.1"/>
    </source>
</evidence>
<feature type="transmembrane region" description="Helical" evidence="1">
    <location>
        <begin position="12"/>
        <end position="31"/>
    </location>
</feature>
<dbReference type="InterPro" id="IPR052336">
    <property type="entry name" value="MlaD_Phospholipid_Transporter"/>
</dbReference>
<dbReference type="PANTHER" id="PTHR33371:SF19">
    <property type="entry name" value="MCE-FAMILY PROTEIN MCE4A"/>
    <property type="match status" value="1"/>
</dbReference>
<dbReference type="Pfam" id="PF11887">
    <property type="entry name" value="Mce4_CUP1"/>
    <property type="match status" value="1"/>
</dbReference>
<feature type="domain" description="Mce/MlaD" evidence="2">
    <location>
        <begin position="42"/>
        <end position="116"/>
    </location>
</feature>
<keyword evidence="1" id="KW-1133">Transmembrane helix</keyword>
<dbReference type="GO" id="GO:0005576">
    <property type="term" value="C:extracellular region"/>
    <property type="evidence" value="ECO:0007669"/>
    <property type="project" value="TreeGrafter"/>
</dbReference>
<protein>
    <submittedName>
        <fullName evidence="4">Mce family protein Mce1A</fullName>
    </submittedName>
</protein>